<reference evidence="5 6" key="1">
    <citation type="journal article" date="2007" name="PLoS Genet.">
        <title>Patterns and implications of gene gain and loss in the evolution of Prochlorococcus.</title>
        <authorList>
            <person name="Kettler G.C."/>
            <person name="Martiny A.C."/>
            <person name="Huang K."/>
            <person name="Zucker J."/>
            <person name="Coleman M.L."/>
            <person name="Rodrigue S."/>
            <person name="Chen F."/>
            <person name="Lapidus A."/>
            <person name="Ferriera S."/>
            <person name="Johnson J."/>
            <person name="Steglich C."/>
            <person name="Church G.M."/>
            <person name="Richardson P."/>
            <person name="Chisholm S.W."/>
        </authorList>
    </citation>
    <scope>NUCLEOTIDE SEQUENCE [LARGE SCALE GENOMIC DNA]</scope>
    <source>
        <strain evidence="5 6">MIT 9303</strain>
    </source>
</reference>
<dbReference type="InterPro" id="IPR002104">
    <property type="entry name" value="Integrase_catalytic"/>
</dbReference>
<evidence type="ECO:0000313" key="5">
    <source>
        <dbReference type="EMBL" id="ABM79579.1"/>
    </source>
</evidence>
<evidence type="ECO:0000256" key="2">
    <source>
        <dbReference type="ARBA" id="ARBA00023125"/>
    </source>
</evidence>
<dbReference type="STRING" id="59922.P9303_28491"/>
<dbReference type="InterPro" id="IPR013762">
    <property type="entry name" value="Integrase-like_cat_sf"/>
</dbReference>
<organism evidence="5 6">
    <name type="scientific">Prochlorococcus marinus (strain MIT 9303)</name>
    <dbReference type="NCBI Taxonomy" id="59922"/>
    <lineage>
        <taxon>Bacteria</taxon>
        <taxon>Bacillati</taxon>
        <taxon>Cyanobacteriota</taxon>
        <taxon>Cyanophyceae</taxon>
        <taxon>Synechococcales</taxon>
        <taxon>Prochlorococcaceae</taxon>
        <taxon>Prochlorococcus</taxon>
    </lineage>
</organism>
<evidence type="ECO:0000256" key="3">
    <source>
        <dbReference type="ARBA" id="ARBA00023172"/>
    </source>
</evidence>
<name>A2CDL9_PROM3</name>
<protein>
    <recommendedName>
        <fullName evidence="4">Tyr recombinase domain-containing protein</fullName>
    </recommendedName>
</protein>
<dbReference type="InterPro" id="IPR011010">
    <property type="entry name" value="DNA_brk_join_enz"/>
</dbReference>
<keyword evidence="3" id="KW-0233">DNA recombination</keyword>
<proteinExistence type="inferred from homology"/>
<dbReference type="GO" id="GO:0015074">
    <property type="term" value="P:DNA integration"/>
    <property type="evidence" value="ECO:0007669"/>
    <property type="project" value="InterPro"/>
</dbReference>
<dbReference type="Gene3D" id="1.10.443.10">
    <property type="entry name" value="Intergrase catalytic core"/>
    <property type="match status" value="1"/>
</dbReference>
<dbReference type="InterPro" id="IPR050090">
    <property type="entry name" value="Tyrosine_recombinase_XerCD"/>
</dbReference>
<dbReference type="SUPFAM" id="SSF56349">
    <property type="entry name" value="DNA breaking-rejoining enzymes"/>
    <property type="match status" value="1"/>
</dbReference>
<gene>
    <name evidence="5" type="ordered locus">P9303_28491</name>
</gene>
<dbReference type="PANTHER" id="PTHR30349">
    <property type="entry name" value="PHAGE INTEGRASE-RELATED"/>
    <property type="match status" value="1"/>
</dbReference>
<dbReference type="CDD" id="cd00397">
    <property type="entry name" value="DNA_BRE_C"/>
    <property type="match status" value="1"/>
</dbReference>
<dbReference type="Proteomes" id="UP000002274">
    <property type="component" value="Chromosome"/>
</dbReference>
<dbReference type="RefSeq" id="WP_011827421.1">
    <property type="nucleotide sequence ID" value="NC_008820.1"/>
</dbReference>
<dbReference type="GO" id="GO:0006310">
    <property type="term" value="P:DNA recombination"/>
    <property type="evidence" value="ECO:0007669"/>
    <property type="project" value="UniProtKB-KW"/>
</dbReference>
<dbReference type="AlphaFoldDB" id="A2CDL9"/>
<feature type="domain" description="Tyr recombinase" evidence="4">
    <location>
        <begin position="290"/>
        <end position="493"/>
    </location>
</feature>
<accession>A2CDL9</accession>
<dbReference type="KEGG" id="pmf:P9303_28491"/>
<evidence type="ECO:0000256" key="1">
    <source>
        <dbReference type="ARBA" id="ARBA00008857"/>
    </source>
</evidence>
<dbReference type="GO" id="GO:0003677">
    <property type="term" value="F:DNA binding"/>
    <property type="evidence" value="ECO:0007669"/>
    <property type="project" value="UniProtKB-KW"/>
</dbReference>
<keyword evidence="2" id="KW-0238">DNA-binding</keyword>
<dbReference type="PROSITE" id="PS51898">
    <property type="entry name" value="TYR_RECOMBINASE"/>
    <property type="match status" value="1"/>
</dbReference>
<comment type="similarity">
    <text evidence="1">Belongs to the 'phage' integrase family.</text>
</comment>
<dbReference type="BioCyc" id="PMAR59922:G1G80-2504-MONOMER"/>
<evidence type="ECO:0000313" key="6">
    <source>
        <dbReference type="Proteomes" id="UP000002274"/>
    </source>
</evidence>
<evidence type="ECO:0000259" key="4">
    <source>
        <dbReference type="PROSITE" id="PS51898"/>
    </source>
</evidence>
<dbReference type="EMBL" id="CP000554">
    <property type="protein sequence ID" value="ABM79579.1"/>
    <property type="molecule type" value="Genomic_DNA"/>
</dbReference>
<dbReference type="PANTHER" id="PTHR30349:SF41">
    <property type="entry name" value="INTEGRASE_RECOMBINASE PROTEIN MJ0367-RELATED"/>
    <property type="match status" value="1"/>
</dbReference>
<dbReference type="HOGENOM" id="CLU_518613_0_0_3"/>
<sequence length="505" mass="57577">MVPPPPLDPDKAGAILGALKELGVNAADVLALKEDLSLLAKTKKKAGVLLPLDADPSGRSVYGEKEFLFPGFTDAFIYKNLKTQGKNYYIRVKEKGKPPFVKSLDTPNREQAVVAGRMLYQEVKGKISRGERSRSINSLQLMQKYREKQAENISPLPKEGITKETYGNKCAYLGLWERFIRLKKLDKTKIEQIPTEVGKEFPKWIQTQEKKAHKGKPYSNAYINAVVSEVNYMYHKYALANKYISQQNVPQFERLRVQKRGEHRRNILSVEEWNTITTFMRSNKYLKSNVTTSAGEDTGGEPTLLEIAKRDIFRHYLLIGYSTGARVGELLKMTWGDVYVNPLDSAEAQRENRLMKVRAENSKTGKSREIVAKTARYLERLQEIYEGLEMDCKHQHYLFRNPSSTKKEGNIPYQQPGLSRRLKQVLIQSGVQKKLDTTGRNIVLYSQRHFAITMRLMNGVDIYDVALNCGTSVNYIENNYSNALARMKADEISKGMSSLKAKKQQ</sequence>